<dbReference type="SUPFAM" id="SSF63380">
    <property type="entry name" value="Riboflavin synthase domain-like"/>
    <property type="match status" value="1"/>
</dbReference>
<reference evidence="2 3" key="1">
    <citation type="submission" date="2018-10" db="EMBL/GenBank/DDBJ databases">
        <title>Thermophilic Lithotrophy and Phototrophy in an Intertidal, Iron-rich, Geothermal Spring.</title>
        <authorList>
            <person name="Ward L.M."/>
            <person name="Idei A."/>
            <person name="Nakagawa M."/>
            <person name="Ueno Y."/>
            <person name="Fischer W."/>
            <person name="Mcglynn S.E."/>
        </authorList>
    </citation>
    <scope>NUCLEOTIDE SEQUENCE [LARGE SCALE GENOMIC DNA]</scope>
    <source>
        <strain evidence="2">J137</strain>
    </source>
</reference>
<dbReference type="Gene3D" id="2.40.30.10">
    <property type="entry name" value="Translation factors"/>
    <property type="match status" value="1"/>
</dbReference>
<name>A0A3M0Z1X9_9BACT</name>
<evidence type="ECO:0000313" key="2">
    <source>
        <dbReference type="EMBL" id="RMD77677.1"/>
    </source>
</evidence>
<proteinExistence type="predicted"/>
<gene>
    <name evidence="2" type="ORF">D6810_00335</name>
</gene>
<dbReference type="PRINTS" id="PR00410">
    <property type="entry name" value="PHEHYDRXLASE"/>
</dbReference>
<evidence type="ECO:0000259" key="1">
    <source>
        <dbReference type="PROSITE" id="PS51384"/>
    </source>
</evidence>
<dbReference type="Proteomes" id="UP000269410">
    <property type="component" value="Unassembled WGS sequence"/>
</dbReference>
<protein>
    <submittedName>
        <fullName evidence="2">FAD-dependent oxidoreductase</fullName>
    </submittedName>
</protein>
<dbReference type="InterPro" id="IPR017927">
    <property type="entry name" value="FAD-bd_FR_type"/>
</dbReference>
<dbReference type="InterPro" id="IPR050415">
    <property type="entry name" value="MRET"/>
</dbReference>
<organism evidence="2 3">
    <name type="scientific">Candidatus Dojkabacteria bacterium</name>
    <dbReference type="NCBI Taxonomy" id="2099670"/>
    <lineage>
        <taxon>Bacteria</taxon>
        <taxon>Candidatus Dojkabacteria</taxon>
    </lineage>
</organism>
<dbReference type="PANTHER" id="PTHR47354:SF5">
    <property type="entry name" value="PROTEIN RFBI"/>
    <property type="match status" value="1"/>
</dbReference>
<dbReference type="InterPro" id="IPR039261">
    <property type="entry name" value="FNR_nucleotide-bd"/>
</dbReference>
<evidence type="ECO:0000313" key="3">
    <source>
        <dbReference type="Proteomes" id="UP000269410"/>
    </source>
</evidence>
<dbReference type="GO" id="GO:0016491">
    <property type="term" value="F:oxidoreductase activity"/>
    <property type="evidence" value="ECO:0007669"/>
    <property type="project" value="InterPro"/>
</dbReference>
<dbReference type="CDD" id="cd00322">
    <property type="entry name" value="FNR_like"/>
    <property type="match status" value="1"/>
</dbReference>
<dbReference type="PANTHER" id="PTHR47354">
    <property type="entry name" value="NADH OXIDOREDUCTASE HCR"/>
    <property type="match status" value="1"/>
</dbReference>
<comment type="caution">
    <text evidence="2">The sequence shown here is derived from an EMBL/GenBank/DDBJ whole genome shotgun (WGS) entry which is preliminary data.</text>
</comment>
<sequence>MCLQFTKRLEKLIFKEKICSDVYHIKYTFPESLNYKAGQYLGIQINPIYRRVYSIFRAKGGVVEFLIDTSPGGLASQYFESASIGSENLIIGPYGNFFLRQNQKRIKVLVATGTGVVPFLNWLESDQTILEKYKFLILFGARKLEDELVYRFLPRARNISIVHCITREDKPQSYNENYPNCIFFKGRVTDYIEQLDFKECDDVEFYACGSAHTVEDVKQKIREKFNQETIVEDYG</sequence>
<dbReference type="EMBL" id="RFKV01000011">
    <property type="protein sequence ID" value="RMD77677.1"/>
    <property type="molecule type" value="Genomic_DNA"/>
</dbReference>
<dbReference type="InterPro" id="IPR017938">
    <property type="entry name" value="Riboflavin_synthase-like_b-brl"/>
</dbReference>
<dbReference type="InterPro" id="IPR008333">
    <property type="entry name" value="Cbr1-like_FAD-bd_dom"/>
</dbReference>
<dbReference type="InterPro" id="IPR001709">
    <property type="entry name" value="Flavoprot_Pyr_Nucl_cyt_Rdtase"/>
</dbReference>
<dbReference type="Gene3D" id="3.40.50.80">
    <property type="entry name" value="Nucleotide-binding domain of ferredoxin-NADP reductase (FNR) module"/>
    <property type="match status" value="1"/>
</dbReference>
<dbReference type="PROSITE" id="PS51384">
    <property type="entry name" value="FAD_FR"/>
    <property type="match status" value="1"/>
</dbReference>
<accession>A0A3M0Z1X9</accession>
<feature type="domain" description="FAD-binding FR-type" evidence="1">
    <location>
        <begin position="5"/>
        <end position="100"/>
    </location>
</feature>
<dbReference type="Pfam" id="PF00970">
    <property type="entry name" value="FAD_binding_6"/>
    <property type="match status" value="1"/>
</dbReference>
<dbReference type="PRINTS" id="PR00371">
    <property type="entry name" value="FPNCR"/>
</dbReference>
<dbReference type="AlphaFoldDB" id="A0A3M0Z1X9"/>
<dbReference type="SUPFAM" id="SSF52343">
    <property type="entry name" value="Ferredoxin reductase-like, C-terminal NADP-linked domain"/>
    <property type="match status" value="1"/>
</dbReference>